<feature type="domain" description="N-acetyltransferase" evidence="3">
    <location>
        <begin position="1"/>
        <end position="141"/>
    </location>
</feature>
<organism evidence="4 5">
    <name type="scientific">Spirosoma liriopis</name>
    <dbReference type="NCBI Taxonomy" id="2937440"/>
    <lineage>
        <taxon>Bacteria</taxon>
        <taxon>Pseudomonadati</taxon>
        <taxon>Bacteroidota</taxon>
        <taxon>Cytophagia</taxon>
        <taxon>Cytophagales</taxon>
        <taxon>Cytophagaceae</taxon>
        <taxon>Spirosoma</taxon>
    </lineage>
</organism>
<evidence type="ECO:0000259" key="3">
    <source>
        <dbReference type="PROSITE" id="PS51186"/>
    </source>
</evidence>
<proteinExistence type="predicted"/>
<evidence type="ECO:0000256" key="2">
    <source>
        <dbReference type="ARBA" id="ARBA00023315"/>
    </source>
</evidence>
<dbReference type="RefSeq" id="WP_248476257.1">
    <property type="nucleotide sequence ID" value="NZ_JALPRF010000001.1"/>
</dbReference>
<reference evidence="4 5" key="1">
    <citation type="submission" date="2022-04" db="EMBL/GenBank/DDBJ databases">
        <title>Spirosoma sp. strain RP8 genome sequencing and assembly.</title>
        <authorList>
            <person name="Jung Y."/>
        </authorList>
    </citation>
    <scope>NUCLEOTIDE SEQUENCE [LARGE SCALE GENOMIC DNA]</scope>
    <source>
        <strain evidence="4 5">RP8</strain>
    </source>
</reference>
<dbReference type="Proteomes" id="UP001202180">
    <property type="component" value="Unassembled WGS sequence"/>
</dbReference>
<keyword evidence="2" id="KW-0012">Acyltransferase</keyword>
<gene>
    <name evidence="4" type="ORF">M0L20_06945</name>
</gene>
<evidence type="ECO:0000313" key="5">
    <source>
        <dbReference type="Proteomes" id="UP001202180"/>
    </source>
</evidence>
<dbReference type="InterPro" id="IPR016181">
    <property type="entry name" value="Acyl_CoA_acyltransferase"/>
</dbReference>
<dbReference type="InterPro" id="IPR000182">
    <property type="entry name" value="GNAT_dom"/>
</dbReference>
<keyword evidence="1" id="KW-0808">Transferase</keyword>
<dbReference type="PROSITE" id="PS51186">
    <property type="entry name" value="GNAT"/>
    <property type="match status" value="1"/>
</dbReference>
<dbReference type="Gene3D" id="3.40.630.30">
    <property type="match status" value="1"/>
</dbReference>
<dbReference type="EMBL" id="JALPRF010000001">
    <property type="protein sequence ID" value="MCK8491584.1"/>
    <property type="molecule type" value="Genomic_DNA"/>
</dbReference>
<dbReference type="InterPro" id="IPR050832">
    <property type="entry name" value="Bact_Acetyltransf"/>
</dbReference>
<evidence type="ECO:0000256" key="1">
    <source>
        <dbReference type="ARBA" id="ARBA00022679"/>
    </source>
</evidence>
<dbReference type="SUPFAM" id="SSF55729">
    <property type="entry name" value="Acyl-CoA N-acyltransferases (Nat)"/>
    <property type="match status" value="1"/>
</dbReference>
<dbReference type="PANTHER" id="PTHR43877:SF2">
    <property type="entry name" value="AMINOALKYLPHOSPHONATE N-ACETYLTRANSFERASE-RELATED"/>
    <property type="match status" value="1"/>
</dbReference>
<protein>
    <submittedName>
        <fullName evidence="4">GNAT family N-acetyltransferase</fullName>
    </submittedName>
</protein>
<name>A0ABT0HHF2_9BACT</name>
<accession>A0ABT0HHF2</accession>
<dbReference type="CDD" id="cd04301">
    <property type="entry name" value="NAT_SF"/>
    <property type="match status" value="1"/>
</dbReference>
<evidence type="ECO:0000313" key="4">
    <source>
        <dbReference type="EMBL" id="MCK8491584.1"/>
    </source>
</evidence>
<comment type="caution">
    <text evidence="4">The sequence shown here is derived from an EMBL/GenBank/DDBJ whole genome shotgun (WGS) entry which is preliminary data.</text>
</comment>
<sequence>MSYLIDKAQPSEWVPMHLLLLADENQQLVEAYLPLSQVYLLKDLDQVVGICLLQIQQSTGEIMNIAVEPAHQGKGFGKALLAHVTDAARQQGLERLVIKTGNSSIGQMALYQQHGFDLIHVNYDYFTRNYPNPIWENRILCKHQLIFELSL</sequence>
<keyword evidence="5" id="KW-1185">Reference proteome</keyword>
<dbReference type="Pfam" id="PF00583">
    <property type="entry name" value="Acetyltransf_1"/>
    <property type="match status" value="1"/>
</dbReference>
<dbReference type="PANTHER" id="PTHR43877">
    <property type="entry name" value="AMINOALKYLPHOSPHONATE N-ACETYLTRANSFERASE-RELATED-RELATED"/>
    <property type="match status" value="1"/>
</dbReference>